<dbReference type="AlphaFoldDB" id="A0A7M2WVR0"/>
<dbReference type="SUPFAM" id="SSF54211">
    <property type="entry name" value="Ribosomal protein S5 domain 2-like"/>
    <property type="match status" value="1"/>
</dbReference>
<dbReference type="GO" id="GO:0003684">
    <property type="term" value="F:damaged DNA binding"/>
    <property type="evidence" value="ECO:0007669"/>
    <property type="project" value="InterPro"/>
</dbReference>
<dbReference type="PANTHER" id="PTHR32472:SF10">
    <property type="entry name" value="DNA REPAIR PROTEIN RADA-LIKE PROTEIN"/>
    <property type="match status" value="1"/>
</dbReference>
<dbReference type="PROSITE" id="PS50162">
    <property type="entry name" value="RECA_2"/>
    <property type="match status" value="1"/>
</dbReference>
<evidence type="ECO:0000256" key="7">
    <source>
        <dbReference type="ARBA" id="ARBA00022840"/>
    </source>
</evidence>
<keyword evidence="8 11" id="KW-0346">Stress response</keyword>
<dbReference type="GO" id="GO:0005829">
    <property type="term" value="C:cytosol"/>
    <property type="evidence" value="ECO:0007669"/>
    <property type="project" value="TreeGrafter"/>
</dbReference>
<dbReference type="InterPro" id="IPR014721">
    <property type="entry name" value="Ribsml_uS5_D2-typ_fold_subgr"/>
</dbReference>
<dbReference type="PRINTS" id="PR01874">
    <property type="entry name" value="DNAREPAIRADA"/>
</dbReference>
<evidence type="ECO:0000259" key="14">
    <source>
        <dbReference type="PROSITE" id="PS50162"/>
    </source>
</evidence>
<keyword evidence="9 11" id="KW-0238">DNA-binding</keyword>
<dbReference type="InterPro" id="IPR027417">
    <property type="entry name" value="P-loop_NTPase"/>
</dbReference>
<sequence length="492" mass="51918">MAKQRTQFLCNNCGSVHPKWMGKCPDCGTWDSLEQYNAPTADPHADKRLPKGIVGQTGDVATAARPLTLSEIDDADSPRRPTNIGEFDRVLGGGIVPGSAILVGGEPGIGKSTLLLQVAQALSGGGAHADRAMQNADLKALEPPARNVKSDIRTAAKVLYVTSEESARQTKLRASRLGVATDHLLVLAETNVERIINQVHKVKPDVLVVDSIQMIYKPDLPAAPGSVTQLRSCCMDLVYLAKMSGTAIIFVGHVTKAGTLAGPKIIEHIVDTVVYFEGDRYHAHRVVRCVKNRFGSTQEVGLFEMTGEGLREVTDPGNLFVEQYGPGGTPSGSVVTACMQGSRTLLVEVQALTASSVIGAAKRKVSGVPGDRVAMIIAVLEKRADMRLAADDVFVNVAGGVKVVEPAADLAIALAIASAHMNRPLPPGALAIGELGLGGEVRMVPQLENRLREAARLGITHAVIPANGGSIPKLGGMALHEVRRLGQALADL</sequence>
<evidence type="ECO:0000256" key="4">
    <source>
        <dbReference type="ARBA" id="ARBA00022771"/>
    </source>
</evidence>
<dbReference type="GO" id="GO:0140664">
    <property type="term" value="F:ATP-dependent DNA damage sensor activity"/>
    <property type="evidence" value="ECO:0007669"/>
    <property type="project" value="InterPro"/>
</dbReference>
<evidence type="ECO:0000256" key="9">
    <source>
        <dbReference type="ARBA" id="ARBA00023125"/>
    </source>
</evidence>
<protein>
    <recommendedName>
        <fullName evidence="11 12">DNA repair protein RadA</fullName>
    </recommendedName>
</protein>
<dbReference type="NCBIfam" id="TIGR00416">
    <property type="entry name" value="sms"/>
    <property type="match status" value="1"/>
</dbReference>
<dbReference type="CDD" id="cd01121">
    <property type="entry name" value="RadA_SMS_N"/>
    <property type="match status" value="1"/>
</dbReference>
<accession>A0A7M2WVR0</accession>
<keyword evidence="7 11" id="KW-0067">ATP-binding</keyword>
<keyword evidence="1 11" id="KW-0479">Metal-binding</keyword>
<dbReference type="InterPro" id="IPR004504">
    <property type="entry name" value="DNA_repair_RadA"/>
</dbReference>
<dbReference type="Pfam" id="PF13541">
    <property type="entry name" value="ChlI"/>
    <property type="match status" value="1"/>
</dbReference>
<evidence type="ECO:0000256" key="6">
    <source>
        <dbReference type="ARBA" id="ARBA00022833"/>
    </source>
</evidence>
<proteinExistence type="inferred from homology"/>
<dbReference type="GO" id="GO:0000725">
    <property type="term" value="P:recombinational repair"/>
    <property type="evidence" value="ECO:0007669"/>
    <property type="project" value="UniProtKB-UniRule"/>
</dbReference>
<dbReference type="GO" id="GO:0016787">
    <property type="term" value="F:hydrolase activity"/>
    <property type="evidence" value="ECO:0007669"/>
    <property type="project" value="UniProtKB-KW"/>
</dbReference>
<dbReference type="HAMAP" id="MF_01498">
    <property type="entry name" value="RadA_bact"/>
    <property type="match status" value="1"/>
</dbReference>
<gene>
    <name evidence="11 15" type="primary">radA</name>
    <name evidence="15" type="ORF">IPV69_24980</name>
</gene>
<name>A0A7M2WVR0_9BACT</name>
<evidence type="ECO:0000256" key="11">
    <source>
        <dbReference type="HAMAP-Rule" id="MF_01498"/>
    </source>
</evidence>
<evidence type="ECO:0000256" key="12">
    <source>
        <dbReference type="NCBIfam" id="TIGR00416"/>
    </source>
</evidence>
<dbReference type="PANTHER" id="PTHR32472">
    <property type="entry name" value="DNA REPAIR PROTEIN RADA"/>
    <property type="match status" value="1"/>
</dbReference>
<dbReference type="SUPFAM" id="SSF52540">
    <property type="entry name" value="P-loop containing nucleoside triphosphate hydrolases"/>
    <property type="match status" value="1"/>
</dbReference>
<feature type="binding site" evidence="11">
    <location>
        <begin position="105"/>
        <end position="112"/>
    </location>
    <ligand>
        <name>ATP</name>
        <dbReference type="ChEBI" id="CHEBI:30616"/>
    </ligand>
</feature>
<feature type="short sequence motif" description="RadA KNRFG motif" evidence="11">
    <location>
        <begin position="291"/>
        <end position="295"/>
    </location>
</feature>
<comment type="function">
    <text evidence="13">DNA-dependent ATPase involved in processing of recombination intermediates, plays a role in repairing DNA breaks. Stimulates the branch migration of RecA-mediated strand transfer reactions, allowing the 3' invading strand to extend heteroduplex DNA faster. Binds ssDNA in the presence of ADP but not other nucleotides, has ATPase activity that is stimulated by ssDNA and various branched DNA structures, but inhibited by SSB. Does not have RecA's homology-searching function.</text>
</comment>
<evidence type="ECO:0000256" key="1">
    <source>
        <dbReference type="ARBA" id="ARBA00022723"/>
    </source>
</evidence>
<dbReference type="Pfam" id="PF13481">
    <property type="entry name" value="AAA_25"/>
    <property type="match status" value="1"/>
</dbReference>
<dbReference type="Gene3D" id="3.30.230.10">
    <property type="match status" value="1"/>
</dbReference>
<evidence type="ECO:0000256" key="3">
    <source>
        <dbReference type="ARBA" id="ARBA00022763"/>
    </source>
</evidence>
<dbReference type="InterPro" id="IPR020568">
    <property type="entry name" value="Ribosomal_Su5_D2-typ_SF"/>
</dbReference>
<dbReference type="Proteomes" id="UP000593765">
    <property type="component" value="Chromosome"/>
</dbReference>
<evidence type="ECO:0000313" key="15">
    <source>
        <dbReference type="EMBL" id="QOV89414.1"/>
    </source>
</evidence>
<dbReference type="EMBL" id="CP063458">
    <property type="protein sequence ID" value="QOV89414.1"/>
    <property type="molecule type" value="Genomic_DNA"/>
</dbReference>
<feature type="region of interest" description="Lon-protease-like" evidence="11">
    <location>
        <begin position="392"/>
        <end position="492"/>
    </location>
</feature>
<keyword evidence="4 13" id="KW-0863">Zinc-finger</keyword>
<evidence type="ECO:0000256" key="2">
    <source>
        <dbReference type="ARBA" id="ARBA00022741"/>
    </source>
</evidence>
<keyword evidence="3 11" id="KW-0227">DNA damage</keyword>
<evidence type="ECO:0000256" key="10">
    <source>
        <dbReference type="ARBA" id="ARBA00023204"/>
    </source>
</evidence>
<dbReference type="InterPro" id="IPR041166">
    <property type="entry name" value="Rubredoxin_2"/>
</dbReference>
<dbReference type="InterPro" id="IPR020588">
    <property type="entry name" value="RecA_ATP-bd"/>
</dbReference>
<dbReference type="KEGG" id="hbs:IPV69_24980"/>
<reference evidence="15 16" key="1">
    <citation type="submission" date="2020-10" db="EMBL/GenBank/DDBJ databases">
        <title>Wide distribution of Phycisphaera-like planctomycetes from WD2101 soil group in peatlands and genome analysis of the first cultivated representative.</title>
        <authorList>
            <person name="Dedysh S.N."/>
            <person name="Beletsky A.V."/>
            <person name="Ivanova A."/>
            <person name="Kulichevskaya I.S."/>
            <person name="Suzina N.E."/>
            <person name="Philippov D.A."/>
            <person name="Rakitin A.L."/>
            <person name="Mardanov A.V."/>
            <person name="Ravin N.V."/>
        </authorList>
    </citation>
    <scope>NUCLEOTIDE SEQUENCE [LARGE SCALE GENOMIC DNA]</scope>
    <source>
        <strain evidence="15 16">M1803</strain>
    </source>
</reference>
<keyword evidence="16" id="KW-1185">Reference proteome</keyword>
<keyword evidence="5" id="KW-0378">Hydrolase</keyword>
<organism evidence="15 16">
    <name type="scientific">Humisphaera borealis</name>
    <dbReference type="NCBI Taxonomy" id="2807512"/>
    <lineage>
        <taxon>Bacteria</taxon>
        <taxon>Pseudomonadati</taxon>
        <taxon>Planctomycetota</taxon>
        <taxon>Phycisphaerae</taxon>
        <taxon>Tepidisphaerales</taxon>
        <taxon>Tepidisphaeraceae</taxon>
        <taxon>Humisphaera</taxon>
    </lineage>
</organism>
<dbReference type="InterPro" id="IPR003593">
    <property type="entry name" value="AAA+_ATPase"/>
</dbReference>
<evidence type="ECO:0000256" key="5">
    <source>
        <dbReference type="ARBA" id="ARBA00022801"/>
    </source>
</evidence>
<comment type="similarity">
    <text evidence="11 13">Belongs to the RecA family. RadA subfamily.</text>
</comment>
<dbReference type="SMART" id="SM00382">
    <property type="entry name" value="AAA"/>
    <property type="match status" value="1"/>
</dbReference>
<dbReference type="Gene3D" id="3.40.50.300">
    <property type="entry name" value="P-loop containing nucleotide triphosphate hydrolases"/>
    <property type="match status" value="1"/>
</dbReference>
<dbReference type="Pfam" id="PF18073">
    <property type="entry name" value="Zn_ribbon_LapB"/>
    <property type="match status" value="1"/>
</dbReference>
<feature type="domain" description="RecA family profile 1" evidence="14">
    <location>
        <begin position="76"/>
        <end position="254"/>
    </location>
</feature>
<comment type="domain">
    <text evidence="11">The middle region has homology to RecA with ATPase motifs including the RadA KNRFG motif, while the C-terminus is homologous to Lon protease.</text>
</comment>
<evidence type="ECO:0000256" key="13">
    <source>
        <dbReference type="RuleBase" id="RU003555"/>
    </source>
</evidence>
<comment type="function">
    <text evidence="11">Plays a role in repairing double-strand DNA breaks, probably involving stabilizing or processing branched DNA or blocked replication forks.</text>
</comment>
<dbReference type="GO" id="GO:0008270">
    <property type="term" value="F:zinc ion binding"/>
    <property type="evidence" value="ECO:0007669"/>
    <property type="project" value="UniProtKB-KW"/>
</dbReference>
<dbReference type="GO" id="GO:0005524">
    <property type="term" value="F:ATP binding"/>
    <property type="evidence" value="ECO:0007669"/>
    <property type="project" value="UniProtKB-UniRule"/>
</dbReference>
<keyword evidence="2 11" id="KW-0547">Nucleotide-binding</keyword>
<evidence type="ECO:0000313" key="16">
    <source>
        <dbReference type="Proteomes" id="UP000593765"/>
    </source>
</evidence>
<evidence type="ECO:0000256" key="8">
    <source>
        <dbReference type="ARBA" id="ARBA00023016"/>
    </source>
</evidence>
<keyword evidence="10 11" id="KW-0234">DNA repair</keyword>
<dbReference type="RefSeq" id="WP_206292453.1">
    <property type="nucleotide sequence ID" value="NZ_CP063458.1"/>
</dbReference>
<keyword evidence="6 13" id="KW-0862">Zinc</keyword>